<evidence type="ECO:0000313" key="1">
    <source>
        <dbReference type="EnsemblMetazoa" id="GAUT035334-PA"/>
    </source>
</evidence>
<protein>
    <submittedName>
        <fullName evidence="1">Uncharacterized protein</fullName>
    </submittedName>
</protein>
<accession>A0A1A9VF76</accession>
<proteinExistence type="predicted"/>
<evidence type="ECO:0000313" key="2">
    <source>
        <dbReference type="Proteomes" id="UP000078200"/>
    </source>
</evidence>
<dbReference type="EnsemblMetazoa" id="GAUT035334-RA">
    <property type="protein sequence ID" value="GAUT035334-PA"/>
    <property type="gene ID" value="GAUT035334"/>
</dbReference>
<reference evidence="1" key="1">
    <citation type="submission" date="2020-05" db="UniProtKB">
        <authorList>
            <consortium name="EnsemblMetazoa"/>
        </authorList>
    </citation>
    <scope>IDENTIFICATION</scope>
    <source>
        <strain evidence="1">TTRI</strain>
    </source>
</reference>
<name>A0A1A9VF76_GLOAU</name>
<dbReference type="Proteomes" id="UP000078200">
    <property type="component" value="Unassembled WGS sequence"/>
</dbReference>
<keyword evidence="2" id="KW-1185">Reference proteome</keyword>
<organism evidence="1 2">
    <name type="scientific">Glossina austeni</name>
    <name type="common">Savannah tsetse fly</name>
    <dbReference type="NCBI Taxonomy" id="7395"/>
    <lineage>
        <taxon>Eukaryota</taxon>
        <taxon>Metazoa</taxon>
        <taxon>Ecdysozoa</taxon>
        <taxon>Arthropoda</taxon>
        <taxon>Hexapoda</taxon>
        <taxon>Insecta</taxon>
        <taxon>Pterygota</taxon>
        <taxon>Neoptera</taxon>
        <taxon>Endopterygota</taxon>
        <taxon>Diptera</taxon>
        <taxon>Brachycera</taxon>
        <taxon>Muscomorpha</taxon>
        <taxon>Hippoboscoidea</taxon>
        <taxon>Glossinidae</taxon>
        <taxon>Glossina</taxon>
    </lineage>
</organism>
<dbReference type="AlphaFoldDB" id="A0A1A9VF76"/>
<sequence length="106" mass="12571">MIRDDRKTSNNFCLNNRQFVMCSVSEKVNKPRHGLLGKHNLFPNRKTWTRIGALCCYPDHNEPTISNENSENKEENITLMFEEKTRESQYLSPGFAKLRNHNFYYI</sequence>
<dbReference type="VEuPathDB" id="VectorBase:GAUT035334"/>